<dbReference type="EnsemblPlants" id="Pp3c3_23550V3.1">
    <property type="protein sequence ID" value="Pp3c3_23550V3.1"/>
    <property type="gene ID" value="Pp3c3_23550"/>
</dbReference>
<dbReference type="RefSeq" id="XP_024370553.1">
    <property type="nucleotide sequence ID" value="XM_024514785.2"/>
</dbReference>
<dbReference type="STRING" id="3218.A9S4A9"/>
<dbReference type="Proteomes" id="UP000006727">
    <property type="component" value="Chromosome 3"/>
</dbReference>
<reference evidence="7" key="3">
    <citation type="submission" date="2020-12" db="UniProtKB">
        <authorList>
            <consortium name="EnsemblPlants"/>
        </authorList>
    </citation>
    <scope>IDENTIFICATION</scope>
</reference>
<dbReference type="EnsemblPlants" id="Pp3c3_23630V3.3">
    <property type="protein sequence ID" value="Pp3c3_23630V3.3"/>
    <property type="gene ID" value="Pp3c3_23630"/>
</dbReference>
<dbReference type="InterPro" id="IPR020843">
    <property type="entry name" value="ER"/>
</dbReference>
<dbReference type="EMBL" id="ABEU02000003">
    <property type="protein sequence ID" value="PNR57859.1"/>
    <property type="molecule type" value="Genomic_DNA"/>
</dbReference>
<dbReference type="Pfam" id="PF08240">
    <property type="entry name" value="ADH_N"/>
    <property type="match status" value="1"/>
</dbReference>
<dbReference type="SMART" id="SM00829">
    <property type="entry name" value="PKS_ER"/>
    <property type="match status" value="1"/>
</dbReference>
<dbReference type="InterPro" id="IPR047618">
    <property type="entry name" value="QOR-like"/>
</dbReference>
<keyword evidence="8" id="KW-1185">Reference proteome</keyword>
<dbReference type="EnsemblPlants" id="Pp3c3_23630V3.2">
    <property type="protein sequence ID" value="Pp3c3_23630V3.2"/>
    <property type="gene ID" value="Pp3c3_23630"/>
</dbReference>
<dbReference type="SUPFAM" id="SSF50129">
    <property type="entry name" value="GroES-like"/>
    <property type="match status" value="1"/>
</dbReference>
<dbReference type="InterPro" id="IPR036291">
    <property type="entry name" value="NAD(P)-bd_dom_sf"/>
</dbReference>
<dbReference type="InterPro" id="IPR013149">
    <property type="entry name" value="ADH-like_C"/>
</dbReference>
<evidence type="ECO:0000256" key="3">
    <source>
        <dbReference type="ARBA" id="ARBA00070796"/>
    </source>
</evidence>
<dbReference type="FunFam" id="3.40.50.720:FF:000053">
    <property type="entry name" value="Quinone oxidoreductase 1"/>
    <property type="match status" value="1"/>
</dbReference>
<feature type="domain" description="Enoyl reductase (ER)" evidence="4">
    <location>
        <begin position="11"/>
        <end position="320"/>
    </location>
</feature>
<evidence type="ECO:0000313" key="7">
    <source>
        <dbReference type="EnsemblPlants" id="Pp3c3_23550V3.1"/>
    </source>
</evidence>
<dbReference type="OrthoDB" id="3509362at2759"/>
<evidence type="ECO:0000256" key="2">
    <source>
        <dbReference type="ARBA" id="ARBA00023002"/>
    </source>
</evidence>
<gene>
    <name evidence="7" type="primary">LOC112279959</name>
    <name evidence="5" type="ORF">PHYPA_004853</name>
    <name evidence="6" type="ORF">PHYPA_004858</name>
</gene>
<organism evidence="6">
    <name type="scientific">Physcomitrium patens</name>
    <name type="common">Spreading-leaved earth moss</name>
    <name type="synonym">Physcomitrella patens</name>
    <dbReference type="NCBI Taxonomy" id="3218"/>
    <lineage>
        <taxon>Eukaryota</taxon>
        <taxon>Viridiplantae</taxon>
        <taxon>Streptophyta</taxon>
        <taxon>Embryophyta</taxon>
        <taxon>Bryophyta</taxon>
        <taxon>Bryophytina</taxon>
        <taxon>Bryopsida</taxon>
        <taxon>Funariidae</taxon>
        <taxon>Funariales</taxon>
        <taxon>Funariaceae</taxon>
        <taxon>Physcomitrium</taxon>
    </lineage>
</organism>
<evidence type="ECO:0000313" key="8">
    <source>
        <dbReference type="Proteomes" id="UP000006727"/>
    </source>
</evidence>
<keyword evidence="2" id="KW-0560">Oxidoreductase</keyword>
<proteinExistence type="predicted"/>
<dbReference type="KEGG" id="ppp:112279433"/>
<dbReference type="EnsemblPlants" id="Pp3c3_23630V3.1">
    <property type="protein sequence ID" value="Pp3c3_23630V3.1"/>
    <property type="gene ID" value="Pp3c3_23630"/>
</dbReference>
<dbReference type="PANTHER" id="PTHR48106:SF13">
    <property type="entry name" value="QUINONE OXIDOREDUCTASE-RELATED"/>
    <property type="match status" value="1"/>
</dbReference>
<dbReference type="GeneID" id="112279959"/>
<sequence length="325" mass="34768">MVKVVKVYEFGGPEKLQFEDVELGKPGPKQARVKHAAVGLNMIDTYFRRGQYKADLPFVPGMEGAGTVEEVGSEVTDVGVGDRVCYAGVMGSYVEEKLIDAEKLVKIPDGIEFTVAAALILKGMTTQVLLRKVFKVESGHTIVVHAAAGGVGSLMVQWASSIGATVIACVSNEEKGKQATADGAQHVIVYSDNNLVERVKEITKGVGVPVVYDSVGKDTFQASLECLAYRGMLVLYGQASGPPEPIPVTAIASKSLFISRPSLMHYIMTRKELEEIAGDLFANVANGVLKVRVHAIYPLSQAAKAHEDLEGRKTTGSTVFVPDSV</sequence>
<dbReference type="PaxDb" id="3218-PP1S47_50V6.1"/>
<dbReference type="InterPro" id="IPR013154">
    <property type="entry name" value="ADH-like_N"/>
</dbReference>
<evidence type="ECO:0000313" key="6">
    <source>
        <dbReference type="EMBL" id="PNR57864.1"/>
    </source>
</evidence>
<evidence type="ECO:0000313" key="5">
    <source>
        <dbReference type="EMBL" id="PNR57859.1"/>
    </source>
</evidence>
<dbReference type="Gene3D" id="3.40.50.720">
    <property type="entry name" value="NAD(P)-binding Rossmann-like Domain"/>
    <property type="match status" value="1"/>
</dbReference>
<dbReference type="CDD" id="cd05286">
    <property type="entry name" value="QOR2"/>
    <property type="match status" value="1"/>
</dbReference>
<dbReference type="InterPro" id="IPR011032">
    <property type="entry name" value="GroES-like_sf"/>
</dbReference>
<dbReference type="Gramene" id="Pp3c3_23550V3.1">
    <property type="protein sequence ID" value="Pp3c3_23550V3.1"/>
    <property type="gene ID" value="Pp3c3_23550"/>
</dbReference>
<evidence type="ECO:0000256" key="1">
    <source>
        <dbReference type="ARBA" id="ARBA00022857"/>
    </source>
</evidence>
<dbReference type="Gramene" id="Pp3c3_23550V3.2">
    <property type="protein sequence ID" value="Pp3c3_23550V3.2"/>
    <property type="gene ID" value="Pp3c3_23550"/>
</dbReference>
<dbReference type="Gramene" id="Pp3c3_23630V3.1">
    <property type="protein sequence ID" value="Pp3c3_23630V3.1"/>
    <property type="gene ID" value="Pp3c3_23630"/>
</dbReference>
<dbReference type="AlphaFoldDB" id="A9S4A9"/>
<dbReference type="Pfam" id="PF00107">
    <property type="entry name" value="ADH_zinc_N"/>
    <property type="match status" value="1"/>
</dbReference>
<dbReference type="OMA" id="KGMTAHY"/>
<dbReference type="GO" id="GO:0035925">
    <property type="term" value="F:mRNA 3'-UTR AU-rich region binding"/>
    <property type="evidence" value="ECO:0000318"/>
    <property type="project" value="GO_Central"/>
</dbReference>
<dbReference type="GO" id="GO:0003960">
    <property type="term" value="F:quinone reductase (NADPH) activity"/>
    <property type="evidence" value="ECO:0000318"/>
    <property type="project" value="GO_Central"/>
</dbReference>
<dbReference type="EnsemblPlants" id="Pp3c3_23550V3.2">
    <property type="protein sequence ID" value="Pp3c3_23550V3.2"/>
    <property type="gene ID" value="Pp3c3_23550"/>
</dbReference>
<dbReference type="Gramene" id="Pp3c3_23630V3.2">
    <property type="protein sequence ID" value="Pp3c3_23630V3.2"/>
    <property type="gene ID" value="Pp3c3_23630"/>
</dbReference>
<reference evidence="6 8" key="2">
    <citation type="journal article" date="2018" name="Plant J.">
        <title>The Physcomitrella patens chromosome-scale assembly reveals moss genome structure and evolution.</title>
        <authorList>
            <person name="Lang D."/>
            <person name="Ullrich K.K."/>
            <person name="Murat F."/>
            <person name="Fuchs J."/>
            <person name="Jenkins J."/>
            <person name="Haas F.B."/>
            <person name="Piednoel M."/>
            <person name="Gundlach H."/>
            <person name="Van Bel M."/>
            <person name="Meyberg R."/>
            <person name="Vives C."/>
            <person name="Morata J."/>
            <person name="Symeonidi A."/>
            <person name="Hiss M."/>
            <person name="Muchero W."/>
            <person name="Kamisugi Y."/>
            <person name="Saleh O."/>
            <person name="Blanc G."/>
            <person name="Decker E.L."/>
            <person name="van Gessel N."/>
            <person name="Grimwood J."/>
            <person name="Hayes R.D."/>
            <person name="Graham S.W."/>
            <person name="Gunter L.E."/>
            <person name="McDaniel S.F."/>
            <person name="Hoernstein S.N.W."/>
            <person name="Larsson A."/>
            <person name="Li F.W."/>
            <person name="Perroud P.F."/>
            <person name="Phillips J."/>
            <person name="Ranjan P."/>
            <person name="Rokshar D.S."/>
            <person name="Rothfels C.J."/>
            <person name="Schneider L."/>
            <person name="Shu S."/>
            <person name="Stevenson D.W."/>
            <person name="Thummler F."/>
            <person name="Tillich M."/>
            <person name="Villarreal Aguilar J.C."/>
            <person name="Widiez T."/>
            <person name="Wong G.K."/>
            <person name="Wymore A."/>
            <person name="Zhang Y."/>
            <person name="Zimmer A.D."/>
            <person name="Quatrano R.S."/>
            <person name="Mayer K.F.X."/>
            <person name="Goodstein D."/>
            <person name="Casacuberta J.M."/>
            <person name="Vandepoele K."/>
            <person name="Reski R."/>
            <person name="Cuming A.C."/>
            <person name="Tuskan G.A."/>
            <person name="Maumus F."/>
            <person name="Salse J."/>
            <person name="Schmutz J."/>
            <person name="Rensing S.A."/>
        </authorList>
    </citation>
    <scope>NUCLEOTIDE SEQUENCE [LARGE SCALE GENOMIC DNA]</scope>
    <source>
        <strain evidence="7 8">cv. Gransden 2004</strain>
    </source>
</reference>
<reference evidence="6 8" key="1">
    <citation type="journal article" date="2008" name="Science">
        <title>The Physcomitrella genome reveals evolutionary insights into the conquest of land by plants.</title>
        <authorList>
            <person name="Rensing S."/>
            <person name="Lang D."/>
            <person name="Zimmer A."/>
            <person name="Terry A."/>
            <person name="Salamov A."/>
            <person name="Shapiro H."/>
            <person name="Nishiyama T."/>
            <person name="Perroud P.-F."/>
            <person name="Lindquist E."/>
            <person name="Kamisugi Y."/>
            <person name="Tanahashi T."/>
            <person name="Sakakibara K."/>
            <person name="Fujita T."/>
            <person name="Oishi K."/>
            <person name="Shin-I T."/>
            <person name="Kuroki Y."/>
            <person name="Toyoda A."/>
            <person name="Suzuki Y."/>
            <person name="Hashimoto A."/>
            <person name="Yamaguchi K."/>
            <person name="Sugano A."/>
            <person name="Kohara Y."/>
            <person name="Fujiyama A."/>
            <person name="Anterola A."/>
            <person name="Aoki S."/>
            <person name="Ashton N."/>
            <person name="Barbazuk W.B."/>
            <person name="Barker E."/>
            <person name="Bennetzen J."/>
            <person name="Bezanilla M."/>
            <person name="Blankenship R."/>
            <person name="Cho S.H."/>
            <person name="Dutcher S."/>
            <person name="Estelle M."/>
            <person name="Fawcett J.A."/>
            <person name="Gundlach H."/>
            <person name="Hanada K."/>
            <person name="Heyl A."/>
            <person name="Hicks K.A."/>
            <person name="Hugh J."/>
            <person name="Lohr M."/>
            <person name="Mayer K."/>
            <person name="Melkozernov A."/>
            <person name="Murata T."/>
            <person name="Nelson D."/>
            <person name="Pils B."/>
            <person name="Prigge M."/>
            <person name="Reiss B."/>
            <person name="Renner T."/>
            <person name="Rombauts S."/>
            <person name="Rushton P."/>
            <person name="Sanderfoot A."/>
            <person name="Schween G."/>
            <person name="Shiu S.-H."/>
            <person name="Stueber K."/>
            <person name="Theodoulou F.L."/>
            <person name="Tu H."/>
            <person name="Van de Peer Y."/>
            <person name="Verrier P.J."/>
            <person name="Waters E."/>
            <person name="Wood A."/>
            <person name="Yang L."/>
            <person name="Cove D."/>
            <person name="Cuming A."/>
            <person name="Hasebe M."/>
            <person name="Lucas S."/>
            <person name="Mishler D.B."/>
            <person name="Reski R."/>
            <person name="Grigoriev I."/>
            <person name="Quatrano R.S."/>
            <person name="Boore J.L."/>
        </authorList>
    </citation>
    <scope>NUCLEOTIDE SEQUENCE [LARGE SCALE GENOMIC DNA]</scope>
    <source>
        <strain evidence="7 8">cv. Gransden 2004</strain>
    </source>
</reference>
<dbReference type="PANTHER" id="PTHR48106">
    <property type="entry name" value="QUINONE OXIDOREDUCTASE PIG3-RELATED"/>
    <property type="match status" value="1"/>
</dbReference>
<protein>
    <recommendedName>
        <fullName evidence="3">Probable quinone oxidoreductase</fullName>
    </recommendedName>
</protein>
<accession>A9S4A9</accession>
<dbReference type="GO" id="GO:0005829">
    <property type="term" value="C:cytosol"/>
    <property type="evidence" value="ECO:0000318"/>
    <property type="project" value="GO_Central"/>
</dbReference>
<dbReference type="Gene3D" id="3.90.180.10">
    <property type="entry name" value="Medium-chain alcohol dehydrogenases, catalytic domain"/>
    <property type="match status" value="1"/>
</dbReference>
<dbReference type="GO" id="GO:0070402">
    <property type="term" value="F:NADPH binding"/>
    <property type="evidence" value="ECO:0000318"/>
    <property type="project" value="GO_Central"/>
</dbReference>
<dbReference type="eggNOG" id="KOG1197">
    <property type="taxonomic scope" value="Eukaryota"/>
</dbReference>
<dbReference type="Gramene" id="Pp3c3_23630V3.3">
    <property type="protein sequence ID" value="Pp3c3_23630V3.3"/>
    <property type="gene ID" value="Pp3c3_23630"/>
</dbReference>
<dbReference type="EMBL" id="ABEU02000003">
    <property type="protein sequence ID" value="PNR57864.1"/>
    <property type="molecule type" value="Genomic_DNA"/>
</dbReference>
<keyword evidence="1" id="KW-0521">NADP</keyword>
<dbReference type="HOGENOM" id="CLU_026673_3_1_1"/>
<dbReference type="SUPFAM" id="SSF51735">
    <property type="entry name" value="NAD(P)-binding Rossmann-fold domains"/>
    <property type="match status" value="1"/>
</dbReference>
<evidence type="ECO:0000259" key="4">
    <source>
        <dbReference type="SMART" id="SM00829"/>
    </source>
</evidence>
<name>A9S4A9_PHYPA</name>